<dbReference type="AlphaFoldDB" id="A0A0E9RIB9"/>
<sequence length="22" mass="2479">MQRFSVQLDNLSSSFNGSRCSD</sequence>
<feature type="region of interest" description="Disordered" evidence="1">
    <location>
        <begin position="1"/>
        <end position="22"/>
    </location>
</feature>
<organism evidence="2">
    <name type="scientific">Anguilla anguilla</name>
    <name type="common">European freshwater eel</name>
    <name type="synonym">Muraena anguilla</name>
    <dbReference type="NCBI Taxonomy" id="7936"/>
    <lineage>
        <taxon>Eukaryota</taxon>
        <taxon>Metazoa</taxon>
        <taxon>Chordata</taxon>
        <taxon>Craniata</taxon>
        <taxon>Vertebrata</taxon>
        <taxon>Euteleostomi</taxon>
        <taxon>Actinopterygii</taxon>
        <taxon>Neopterygii</taxon>
        <taxon>Teleostei</taxon>
        <taxon>Anguilliformes</taxon>
        <taxon>Anguillidae</taxon>
        <taxon>Anguilla</taxon>
    </lineage>
</organism>
<evidence type="ECO:0000256" key="1">
    <source>
        <dbReference type="SAM" id="MobiDB-lite"/>
    </source>
</evidence>
<reference evidence="2" key="2">
    <citation type="journal article" date="2015" name="Fish Shellfish Immunol.">
        <title>Early steps in the European eel (Anguilla anguilla)-Vibrio vulnificus interaction in the gills: Role of the RtxA13 toxin.</title>
        <authorList>
            <person name="Callol A."/>
            <person name="Pajuelo D."/>
            <person name="Ebbesson L."/>
            <person name="Teles M."/>
            <person name="MacKenzie S."/>
            <person name="Amaro C."/>
        </authorList>
    </citation>
    <scope>NUCLEOTIDE SEQUENCE</scope>
</reference>
<accession>A0A0E9RIB9</accession>
<evidence type="ECO:0000313" key="2">
    <source>
        <dbReference type="EMBL" id="JAH28824.1"/>
    </source>
</evidence>
<dbReference type="EMBL" id="GBXM01079753">
    <property type="protein sequence ID" value="JAH28824.1"/>
    <property type="molecule type" value="Transcribed_RNA"/>
</dbReference>
<protein>
    <submittedName>
        <fullName evidence="2">Uncharacterized protein</fullName>
    </submittedName>
</protein>
<name>A0A0E9RIB9_ANGAN</name>
<reference evidence="2" key="1">
    <citation type="submission" date="2014-11" db="EMBL/GenBank/DDBJ databases">
        <authorList>
            <person name="Amaro Gonzalez C."/>
        </authorList>
    </citation>
    <scope>NUCLEOTIDE SEQUENCE</scope>
</reference>
<proteinExistence type="predicted"/>